<dbReference type="PANTHER" id="PTHR23259">
    <property type="entry name" value="RIDDLE"/>
    <property type="match status" value="1"/>
</dbReference>
<name>A0A336N4P7_CULSO</name>
<feature type="domain" description="TIL" evidence="4">
    <location>
        <begin position="143"/>
        <end position="196"/>
    </location>
</feature>
<dbReference type="InterPro" id="IPR002919">
    <property type="entry name" value="TIL_dom"/>
</dbReference>
<feature type="domain" description="TIL" evidence="4">
    <location>
        <begin position="304"/>
        <end position="353"/>
    </location>
</feature>
<dbReference type="AlphaFoldDB" id="A0A336N4P7"/>
<feature type="chain" id="PRO_5016457337" evidence="3">
    <location>
        <begin position="16"/>
        <end position="425"/>
    </location>
</feature>
<dbReference type="Pfam" id="PF01826">
    <property type="entry name" value="TIL"/>
    <property type="match status" value="6"/>
</dbReference>
<dbReference type="OMA" id="REDQCPT"/>
<dbReference type="SUPFAM" id="SSF57567">
    <property type="entry name" value="Serine protease inhibitors"/>
    <property type="match status" value="6"/>
</dbReference>
<dbReference type="InterPro" id="IPR036084">
    <property type="entry name" value="Ser_inhib-like_sf"/>
</dbReference>
<reference evidence="5" key="1">
    <citation type="submission" date="2018-07" db="EMBL/GenBank/DDBJ databases">
        <authorList>
            <person name="Quirk P.G."/>
            <person name="Krulwich T.A."/>
        </authorList>
    </citation>
    <scope>NUCLEOTIDE SEQUENCE</scope>
</reference>
<feature type="domain" description="TIL" evidence="4">
    <location>
        <begin position="243"/>
        <end position="294"/>
    </location>
</feature>
<dbReference type="PANTHER" id="PTHR23259:SF70">
    <property type="entry name" value="ACCESSORY GLAND PROTEIN ACP62F-RELATED"/>
    <property type="match status" value="1"/>
</dbReference>
<dbReference type="VEuPathDB" id="VectorBase:CSON011660"/>
<dbReference type="InterPro" id="IPR051368">
    <property type="entry name" value="SerProtInhib-TIL_Domain"/>
</dbReference>
<dbReference type="EMBL" id="UFQT01005158">
    <property type="protein sequence ID" value="SSX35927.1"/>
    <property type="molecule type" value="Genomic_DNA"/>
</dbReference>
<evidence type="ECO:0000259" key="4">
    <source>
        <dbReference type="Pfam" id="PF01826"/>
    </source>
</evidence>
<evidence type="ECO:0000256" key="1">
    <source>
        <dbReference type="ARBA" id="ARBA00022690"/>
    </source>
</evidence>
<feature type="signal peptide" evidence="3">
    <location>
        <begin position="1"/>
        <end position="15"/>
    </location>
</feature>
<proteinExistence type="predicted"/>
<evidence type="ECO:0000256" key="2">
    <source>
        <dbReference type="ARBA" id="ARBA00023157"/>
    </source>
</evidence>
<dbReference type="Gene3D" id="2.10.25.10">
    <property type="entry name" value="Laminin"/>
    <property type="match status" value="6"/>
</dbReference>
<keyword evidence="3" id="KW-0732">Signal</keyword>
<dbReference type="GO" id="GO:0030414">
    <property type="term" value="F:peptidase inhibitor activity"/>
    <property type="evidence" value="ECO:0007669"/>
    <property type="project" value="UniProtKB-KW"/>
</dbReference>
<feature type="domain" description="TIL" evidence="4">
    <location>
        <begin position="87"/>
        <end position="136"/>
    </location>
</feature>
<organism evidence="5">
    <name type="scientific">Culicoides sonorensis</name>
    <name type="common">Biting midge</name>
    <dbReference type="NCBI Taxonomy" id="179676"/>
    <lineage>
        <taxon>Eukaryota</taxon>
        <taxon>Metazoa</taxon>
        <taxon>Ecdysozoa</taxon>
        <taxon>Arthropoda</taxon>
        <taxon>Hexapoda</taxon>
        <taxon>Insecta</taxon>
        <taxon>Pterygota</taxon>
        <taxon>Neoptera</taxon>
        <taxon>Endopterygota</taxon>
        <taxon>Diptera</taxon>
        <taxon>Nematocera</taxon>
        <taxon>Chironomoidea</taxon>
        <taxon>Ceratopogonidae</taxon>
        <taxon>Ceratopogoninae</taxon>
        <taxon>Culicoides</taxon>
        <taxon>Monoculicoides</taxon>
    </lineage>
</organism>
<dbReference type="CDD" id="cd19941">
    <property type="entry name" value="TIL"/>
    <property type="match status" value="6"/>
</dbReference>
<feature type="domain" description="TIL" evidence="4">
    <location>
        <begin position="25"/>
        <end position="77"/>
    </location>
</feature>
<gene>
    <name evidence="5" type="primary">CSON011660</name>
</gene>
<evidence type="ECO:0000256" key="3">
    <source>
        <dbReference type="SAM" id="SignalP"/>
    </source>
</evidence>
<accession>A0A336N4P7</accession>
<evidence type="ECO:0000313" key="5">
    <source>
        <dbReference type="EMBL" id="SSX35927.1"/>
    </source>
</evidence>
<sequence length="425" mass="47868">MFIIWSILLLLTTNAIELRAETCTEPFEEYTDCGSRCFESCEWTPATACLEVCEVGCFCISGYKRDANGRCVLEAECPPKECKNYFETWSDCGNRCFESCTWTPGTLCPTGCDVGCFCDAGFKRDRHNKCVPADMCSNVVKNCGPNEIWTEYGNRCVEACSVAPRQCAPMDEAGCFCKPGYKRHNRTGRCVKEKNCFAPKNNNYIIKLTKFISSLHRMFIIWSIFLLFTANTFAFTPDLCPESFEEYTDCGSRCFESCEWTPATSCLAVCEVGCFCISGYKRDANGRCVQENECPPKECKNYFETWSDCGSRCFESCTWTPATLCATVCDVGCFCDAGFKRDRHNKCVPADMCSNVVKNCGPHETWIENGNRCVEACSQFPRPCAFHEEAGCFCKPGYKRHNRTGRCVKEKNCFAPKLNSCFNSS</sequence>
<feature type="domain" description="TIL" evidence="4">
    <location>
        <begin position="360"/>
        <end position="413"/>
    </location>
</feature>
<protein>
    <submittedName>
        <fullName evidence="5">CSON011660 protein</fullName>
    </submittedName>
</protein>
<keyword evidence="1" id="KW-0646">Protease inhibitor</keyword>
<keyword evidence="2" id="KW-1015">Disulfide bond</keyword>